<gene>
    <name evidence="5" type="ORF">ACFFVF_08760</name>
</gene>
<dbReference type="Proteomes" id="UP001589607">
    <property type="component" value="Unassembled WGS sequence"/>
</dbReference>
<evidence type="ECO:0000313" key="5">
    <source>
        <dbReference type="EMBL" id="MFB9096602.1"/>
    </source>
</evidence>
<dbReference type="Pfam" id="PF18962">
    <property type="entry name" value="Por_Secre_tail"/>
    <property type="match status" value="1"/>
</dbReference>
<keyword evidence="6" id="KW-1185">Reference proteome</keyword>
<name>A0ABV5GMQ6_9FLAO</name>
<evidence type="ECO:0000313" key="6">
    <source>
        <dbReference type="Proteomes" id="UP001589607"/>
    </source>
</evidence>
<evidence type="ECO:0000259" key="4">
    <source>
        <dbReference type="Pfam" id="PF19408"/>
    </source>
</evidence>
<feature type="domain" description="Secretion system C-terminal sorting" evidence="3">
    <location>
        <begin position="824"/>
        <end position="894"/>
    </location>
</feature>
<keyword evidence="1 2" id="KW-0732">Signal</keyword>
<evidence type="ECO:0000256" key="2">
    <source>
        <dbReference type="SAM" id="SignalP"/>
    </source>
</evidence>
<feature type="domain" description="PKD-like" evidence="4">
    <location>
        <begin position="637"/>
        <end position="699"/>
    </location>
</feature>
<feature type="signal peptide" evidence="2">
    <location>
        <begin position="1"/>
        <end position="46"/>
    </location>
</feature>
<sequence length="895" mass="96137">MNKQQTINKQCEDRSLHECTKRKKNTFLKKALLTLSLLFTFCIANAQISIVNPSTSYYCGSVITLKYSPNLVNGESLTWIVDSGAIKIRPVSTNTSGTSVISNTTDTFIEVIVNGRGRIKAINSNGLTPYIDIVPSPANLNNLSITSSTTIHTPNGIQTTRGWVCLSNDGSSETITITNPSQLNVFWVVNGGAEIVSRTQTTNTNPFSSSITFKTTGPNAGKGFIRGFISDPCGTLTCDPAIDLEILKDIVPAEINGPTCLRDNNLDPNTNSVVYSIPDELAGNAVFRWELYDSAGNLVPANNPDFYINSQVLYGNSATIKYNGTLPSIKGNFSVKVINECGGSFTRAITVSPIRPIITQTTFCVPEASRSTKSITLPALLTGQSYQVTPFKNVNGIIELNPNWIVDASSNPINITFNDNLSGFLEIKAVSSTDANCTSEATLIYINREGAAPTITGPLCVQRNTTDAFTFTASPFGQYTWSITPQLAGFNLQNNGNTLTVTPPTSGIGVSGNYTVTASLEGCSTTQTATFDFEIGPEKPSITGDTCIIPGQQYTYNVTSDGAAYAIATVIKASGNVTSPPFPITNPYAFTALSENATVSITTYSATGCASLPTTIDIKPIPEINSISSNQPCIVFGQTPTVTFTANITGNVTNYIWSHPTQWTITDGGNGYPFITLQLDATTAGSVCLVGVNGTCSSEELCLNIPRNDLRVSVSKTLLNPSVGQLTITSTTNTPLEVEVRYSNLEADVIGCGGTLFPGSTTAQETHANFYLTGIPAYTWVSIKVRNPVTGCENCFHFNLSEMAVNSPINFKTNTAKNLDVLAYPNPVKDVLNVTVPSKNKVQNIQLFDMHGKTVYQDINKVNETKIDVSRFEKGTYILLVVTNNGAETKKIIIE</sequence>
<dbReference type="Gene3D" id="2.60.40.10">
    <property type="entry name" value="Immunoglobulins"/>
    <property type="match status" value="1"/>
</dbReference>
<dbReference type="NCBIfam" id="TIGR04183">
    <property type="entry name" value="Por_Secre_tail"/>
    <property type="match status" value="1"/>
</dbReference>
<evidence type="ECO:0000259" key="3">
    <source>
        <dbReference type="Pfam" id="PF18962"/>
    </source>
</evidence>
<accession>A0ABV5GMQ6</accession>
<organism evidence="5 6">
    <name type="scientific">Flavobacterium jumunjinense</name>
    <dbReference type="NCBI Taxonomy" id="998845"/>
    <lineage>
        <taxon>Bacteria</taxon>
        <taxon>Pseudomonadati</taxon>
        <taxon>Bacteroidota</taxon>
        <taxon>Flavobacteriia</taxon>
        <taxon>Flavobacteriales</taxon>
        <taxon>Flavobacteriaceae</taxon>
        <taxon>Flavobacterium</taxon>
    </lineage>
</organism>
<dbReference type="InterPro" id="IPR013783">
    <property type="entry name" value="Ig-like_fold"/>
</dbReference>
<dbReference type="Pfam" id="PF19408">
    <property type="entry name" value="PKD_6"/>
    <property type="match status" value="1"/>
</dbReference>
<comment type="caution">
    <text evidence="5">The sequence shown here is derived from an EMBL/GenBank/DDBJ whole genome shotgun (WGS) entry which is preliminary data.</text>
</comment>
<dbReference type="InterPro" id="IPR026444">
    <property type="entry name" value="Secre_tail"/>
</dbReference>
<protein>
    <submittedName>
        <fullName evidence="5">T9SS type A sorting domain-containing protein</fullName>
    </submittedName>
</protein>
<reference evidence="5 6" key="1">
    <citation type="submission" date="2024-09" db="EMBL/GenBank/DDBJ databases">
        <authorList>
            <person name="Sun Q."/>
            <person name="Mori K."/>
        </authorList>
    </citation>
    <scope>NUCLEOTIDE SEQUENCE [LARGE SCALE GENOMIC DNA]</scope>
    <source>
        <strain evidence="5 6">CECT 7955</strain>
    </source>
</reference>
<feature type="chain" id="PRO_5045454812" evidence="2">
    <location>
        <begin position="47"/>
        <end position="895"/>
    </location>
</feature>
<proteinExistence type="predicted"/>
<dbReference type="RefSeq" id="WP_236455789.1">
    <property type="nucleotide sequence ID" value="NZ_CBCSGE010000002.1"/>
</dbReference>
<dbReference type="InterPro" id="IPR045829">
    <property type="entry name" value="PKD_6"/>
</dbReference>
<dbReference type="EMBL" id="JBHMEY010000018">
    <property type="protein sequence ID" value="MFB9096602.1"/>
    <property type="molecule type" value="Genomic_DNA"/>
</dbReference>
<evidence type="ECO:0000256" key="1">
    <source>
        <dbReference type="ARBA" id="ARBA00022729"/>
    </source>
</evidence>